<sequence length="259" mass="29874">MVNLPKLITFASGIMISILPKPLPPLTIDSPKCVRFSEDGPLKLKAVCYMPRQWVEDNDVIRNDLKAMTASDAIPILDHHYLTRFIGHPNYEFLKYIKERLDSWVLMIDSYAERINKICEAHQPKMGRKSDKAHGAQFEYQHDYGARSKDFERMSQEAHEEIQVRILEATPCCPVCLETFQEPEKASDGQWKWEKLHSCRGCKMCFHIECLDKWLSTNRTCPCCRARIQNSHVGSSSAIEERVPTPRPRPRAPLSKLFA</sequence>
<evidence type="ECO:0000256" key="6">
    <source>
        <dbReference type="ARBA" id="ARBA00022989"/>
    </source>
</evidence>
<dbReference type="STRING" id="1165861.A0A0L0URB6"/>
<dbReference type="InterPro" id="IPR013083">
    <property type="entry name" value="Znf_RING/FYVE/PHD"/>
</dbReference>
<gene>
    <name evidence="11" type="ORF">PSTG_16923</name>
</gene>
<evidence type="ECO:0000256" key="7">
    <source>
        <dbReference type="ARBA" id="ARBA00023136"/>
    </source>
</evidence>
<evidence type="ECO:0000256" key="2">
    <source>
        <dbReference type="ARBA" id="ARBA00022692"/>
    </source>
</evidence>
<dbReference type="GO" id="GO:0016020">
    <property type="term" value="C:membrane"/>
    <property type="evidence" value="ECO:0007669"/>
    <property type="project" value="UniProtKB-SubCell"/>
</dbReference>
<keyword evidence="7" id="KW-0472">Membrane</keyword>
<keyword evidence="5" id="KW-0862">Zinc</keyword>
<comment type="subcellular location">
    <subcellularLocation>
        <location evidence="1">Membrane</location>
    </subcellularLocation>
</comment>
<keyword evidence="12" id="KW-1185">Reference proteome</keyword>
<dbReference type="Proteomes" id="UP000054564">
    <property type="component" value="Unassembled WGS sequence"/>
</dbReference>
<keyword evidence="4 8" id="KW-0863">Zinc-finger</keyword>
<dbReference type="OrthoDB" id="8062037at2759"/>
<evidence type="ECO:0000256" key="1">
    <source>
        <dbReference type="ARBA" id="ARBA00004370"/>
    </source>
</evidence>
<keyword evidence="2" id="KW-0812">Transmembrane</keyword>
<evidence type="ECO:0000256" key="9">
    <source>
        <dbReference type="SAM" id="MobiDB-lite"/>
    </source>
</evidence>
<evidence type="ECO:0000313" key="11">
    <source>
        <dbReference type="EMBL" id="KNE89617.1"/>
    </source>
</evidence>
<evidence type="ECO:0000313" key="12">
    <source>
        <dbReference type="Proteomes" id="UP000054564"/>
    </source>
</evidence>
<dbReference type="PANTHER" id="PTHR46539">
    <property type="entry name" value="E3 UBIQUITIN-PROTEIN LIGASE ATL42"/>
    <property type="match status" value="1"/>
</dbReference>
<evidence type="ECO:0000256" key="3">
    <source>
        <dbReference type="ARBA" id="ARBA00022723"/>
    </source>
</evidence>
<dbReference type="PANTHER" id="PTHR46539:SF9">
    <property type="entry name" value="RING-H2 FINGER PROTEIN ATL56"/>
    <property type="match status" value="1"/>
</dbReference>
<feature type="region of interest" description="Disordered" evidence="9">
    <location>
        <begin position="235"/>
        <end position="259"/>
    </location>
</feature>
<accession>A0A0L0URB6</accession>
<dbReference type="Gene3D" id="3.30.40.10">
    <property type="entry name" value="Zinc/RING finger domain, C3HC4 (zinc finger)"/>
    <property type="match status" value="1"/>
</dbReference>
<evidence type="ECO:0000256" key="8">
    <source>
        <dbReference type="PROSITE-ProRule" id="PRU00175"/>
    </source>
</evidence>
<name>A0A0L0URB6_9BASI</name>
<keyword evidence="3" id="KW-0479">Metal-binding</keyword>
<feature type="domain" description="RING-type" evidence="10">
    <location>
        <begin position="173"/>
        <end position="225"/>
    </location>
</feature>
<reference evidence="12" key="1">
    <citation type="submission" date="2014-03" db="EMBL/GenBank/DDBJ databases">
        <title>The Genome Sequence of Puccinia striiformis f. sp. tritici PST-78.</title>
        <authorList>
            <consortium name="The Broad Institute Genome Sequencing Platform"/>
            <person name="Cuomo C."/>
            <person name="Hulbert S."/>
            <person name="Chen X."/>
            <person name="Walker B."/>
            <person name="Young S.K."/>
            <person name="Zeng Q."/>
            <person name="Gargeya S."/>
            <person name="Fitzgerald M."/>
            <person name="Haas B."/>
            <person name="Abouelleil A."/>
            <person name="Alvarado L."/>
            <person name="Arachchi H.M."/>
            <person name="Berlin A.M."/>
            <person name="Chapman S.B."/>
            <person name="Goldberg J."/>
            <person name="Griggs A."/>
            <person name="Gujja S."/>
            <person name="Hansen M."/>
            <person name="Howarth C."/>
            <person name="Imamovic A."/>
            <person name="Larimer J."/>
            <person name="McCowan C."/>
            <person name="Montmayeur A."/>
            <person name="Murphy C."/>
            <person name="Neiman D."/>
            <person name="Pearson M."/>
            <person name="Priest M."/>
            <person name="Roberts A."/>
            <person name="Saif S."/>
            <person name="Shea T."/>
            <person name="Sisk P."/>
            <person name="Sykes S."/>
            <person name="Wortman J."/>
            <person name="Nusbaum C."/>
            <person name="Birren B."/>
        </authorList>
    </citation>
    <scope>NUCLEOTIDE SEQUENCE [LARGE SCALE GENOMIC DNA]</scope>
    <source>
        <strain evidence="12">race PST-78</strain>
    </source>
</reference>
<organism evidence="11 12">
    <name type="scientific">Puccinia striiformis f. sp. tritici PST-78</name>
    <dbReference type="NCBI Taxonomy" id="1165861"/>
    <lineage>
        <taxon>Eukaryota</taxon>
        <taxon>Fungi</taxon>
        <taxon>Dikarya</taxon>
        <taxon>Basidiomycota</taxon>
        <taxon>Pucciniomycotina</taxon>
        <taxon>Pucciniomycetes</taxon>
        <taxon>Pucciniales</taxon>
        <taxon>Pucciniaceae</taxon>
        <taxon>Puccinia</taxon>
    </lineage>
</organism>
<dbReference type="AlphaFoldDB" id="A0A0L0URB6"/>
<evidence type="ECO:0000256" key="5">
    <source>
        <dbReference type="ARBA" id="ARBA00022833"/>
    </source>
</evidence>
<protein>
    <recommendedName>
        <fullName evidence="10">RING-type domain-containing protein</fullName>
    </recommendedName>
</protein>
<dbReference type="SUPFAM" id="SSF57850">
    <property type="entry name" value="RING/U-box"/>
    <property type="match status" value="1"/>
</dbReference>
<proteinExistence type="predicted"/>
<dbReference type="EMBL" id="AJIL01000315">
    <property type="protein sequence ID" value="KNE89617.1"/>
    <property type="molecule type" value="Genomic_DNA"/>
</dbReference>
<keyword evidence="6" id="KW-1133">Transmembrane helix</keyword>
<dbReference type="PROSITE" id="PS50089">
    <property type="entry name" value="ZF_RING_2"/>
    <property type="match status" value="1"/>
</dbReference>
<comment type="caution">
    <text evidence="11">The sequence shown here is derived from an EMBL/GenBank/DDBJ whole genome shotgun (WGS) entry which is preliminary data.</text>
</comment>
<dbReference type="Pfam" id="PF13639">
    <property type="entry name" value="zf-RING_2"/>
    <property type="match status" value="1"/>
</dbReference>
<dbReference type="GO" id="GO:0008270">
    <property type="term" value="F:zinc ion binding"/>
    <property type="evidence" value="ECO:0007669"/>
    <property type="project" value="UniProtKB-KW"/>
</dbReference>
<dbReference type="InterPro" id="IPR001841">
    <property type="entry name" value="Znf_RING"/>
</dbReference>
<evidence type="ECO:0000259" key="10">
    <source>
        <dbReference type="PROSITE" id="PS50089"/>
    </source>
</evidence>
<evidence type="ECO:0000256" key="4">
    <source>
        <dbReference type="ARBA" id="ARBA00022771"/>
    </source>
</evidence>